<feature type="binding site" evidence="9">
    <location>
        <position position="86"/>
    </location>
    <ligand>
        <name>glycerol</name>
        <dbReference type="ChEBI" id="CHEBI:17754"/>
    </ligand>
</feature>
<evidence type="ECO:0000259" key="12">
    <source>
        <dbReference type="Pfam" id="PF02782"/>
    </source>
</evidence>
<feature type="binding site" evidence="9">
    <location>
        <position position="16"/>
    </location>
    <ligand>
        <name>ATP</name>
        <dbReference type="ChEBI" id="CHEBI:30616"/>
    </ligand>
</feature>
<comment type="function">
    <text evidence="9">Key enzyme in the regulation of glycerol uptake and metabolism. Catalyzes the phosphorylation of glycerol to yield sn-glycerol 3-phosphate.</text>
</comment>
<dbReference type="AlphaFoldDB" id="A0A128F1Y2"/>
<dbReference type="InterPro" id="IPR005999">
    <property type="entry name" value="Glycerol_kin"/>
</dbReference>
<dbReference type="PANTHER" id="PTHR10196:SF69">
    <property type="entry name" value="GLYCEROL KINASE"/>
    <property type="match status" value="1"/>
</dbReference>
<dbReference type="UniPathway" id="UPA00618">
    <property type="reaction ID" value="UER00672"/>
</dbReference>
<dbReference type="EC" id="2.7.1.30" evidence="9"/>
<feature type="binding site" evidence="9">
    <location>
        <position position="248"/>
    </location>
    <ligand>
        <name>glycerol</name>
        <dbReference type="ChEBI" id="CHEBI:17754"/>
    </ligand>
</feature>
<evidence type="ECO:0000313" key="13">
    <source>
        <dbReference type="EMBL" id="CZF80256.1"/>
    </source>
</evidence>
<dbReference type="HAMAP" id="MF_00186">
    <property type="entry name" value="Glycerol_kin"/>
    <property type="match status" value="1"/>
</dbReference>
<dbReference type="NCBIfam" id="NF000756">
    <property type="entry name" value="PRK00047.1"/>
    <property type="match status" value="1"/>
</dbReference>
<feature type="binding site" evidence="9">
    <location>
        <position position="247"/>
    </location>
    <ligand>
        <name>sn-glycerol 3-phosphate</name>
        <dbReference type="ChEBI" id="CHEBI:57597"/>
    </ligand>
</feature>
<evidence type="ECO:0000256" key="6">
    <source>
        <dbReference type="ARBA" id="ARBA00022798"/>
    </source>
</evidence>
<dbReference type="Proteomes" id="UP000073601">
    <property type="component" value="Unassembled WGS sequence"/>
</dbReference>
<feature type="binding site" evidence="9">
    <location>
        <position position="85"/>
    </location>
    <ligand>
        <name>glycerol</name>
        <dbReference type="ChEBI" id="CHEBI:17754"/>
    </ligand>
</feature>
<keyword evidence="3 9" id="KW-0808">Transferase</keyword>
<dbReference type="CDD" id="cd07786">
    <property type="entry name" value="FGGY_EcGK_like"/>
    <property type="match status" value="1"/>
</dbReference>
<evidence type="ECO:0000256" key="3">
    <source>
        <dbReference type="ARBA" id="ARBA00022679"/>
    </source>
</evidence>
<evidence type="ECO:0000256" key="9">
    <source>
        <dbReference type="HAMAP-Rule" id="MF_00186"/>
    </source>
</evidence>
<keyword evidence="14" id="KW-1185">Reference proteome</keyword>
<keyword evidence="4 9" id="KW-0547">Nucleotide-binding</keyword>
<accession>A0A128F1Y2</accession>
<dbReference type="PANTHER" id="PTHR10196">
    <property type="entry name" value="SUGAR KINASE"/>
    <property type="match status" value="1"/>
</dbReference>
<feature type="binding site" evidence="9">
    <location>
        <position position="417"/>
    </location>
    <ligand>
        <name>ADP</name>
        <dbReference type="ChEBI" id="CHEBI:456216"/>
    </ligand>
</feature>
<feature type="binding site" evidence="9">
    <location>
        <position position="86"/>
    </location>
    <ligand>
        <name>sn-glycerol 3-phosphate</name>
        <dbReference type="ChEBI" id="CHEBI:57597"/>
    </ligand>
</feature>
<dbReference type="InterPro" id="IPR018485">
    <property type="entry name" value="FGGY_C"/>
</dbReference>
<name>A0A128F1Y2_9GAMM</name>
<dbReference type="GO" id="GO:0019563">
    <property type="term" value="P:glycerol catabolic process"/>
    <property type="evidence" value="ECO:0007669"/>
    <property type="project" value="UniProtKB-UniRule"/>
</dbReference>
<dbReference type="InterPro" id="IPR018484">
    <property type="entry name" value="FGGY_N"/>
</dbReference>
<dbReference type="Gene3D" id="3.30.420.40">
    <property type="match status" value="2"/>
</dbReference>
<evidence type="ECO:0000313" key="14">
    <source>
        <dbReference type="Proteomes" id="UP000073601"/>
    </source>
</evidence>
<evidence type="ECO:0000256" key="10">
    <source>
        <dbReference type="RuleBase" id="RU003733"/>
    </source>
</evidence>
<dbReference type="InterPro" id="IPR018483">
    <property type="entry name" value="Carb_kinase_FGGY_CS"/>
</dbReference>
<feature type="binding site" evidence="9">
    <location>
        <position position="247"/>
    </location>
    <ligand>
        <name>glycerol</name>
        <dbReference type="ChEBI" id="CHEBI:17754"/>
    </ligand>
</feature>
<reference evidence="14" key="1">
    <citation type="submission" date="2016-02" db="EMBL/GenBank/DDBJ databases">
        <authorList>
            <person name="Rodrigo-Torres Lidia"/>
            <person name="Arahal R.David."/>
        </authorList>
    </citation>
    <scope>NUCLEOTIDE SEQUENCE [LARGE SCALE GENOMIC DNA]</scope>
    <source>
        <strain evidence="14">CECT 8713</strain>
    </source>
</reference>
<dbReference type="OrthoDB" id="9805576at2"/>
<feature type="binding site" evidence="9">
    <location>
        <position position="137"/>
    </location>
    <ligand>
        <name>glycerol</name>
        <dbReference type="ChEBI" id="CHEBI:17754"/>
    </ligand>
</feature>
<dbReference type="RefSeq" id="WP_062707018.1">
    <property type="nucleotide sequence ID" value="NZ_CAWRCI010000009.1"/>
</dbReference>
<feature type="domain" description="Carbohydrate kinase FGGY C-terminal" evidence="12">
    <location>
        <begin position="264"/>
        <end position="452"/>
    </location>
</feature>
<dbReference type="PROSITE" id="PS00933">
    <property type="entry name" value="FGGY_KINASES_1"/>
    <property type="match status" value="1"/>
</dbReference>
<keyword evidence="5 9" id="KW-0418">Kinase</keyword>
<feature type="binding site" evidence="9">
    <location>
        <position position="137"/>
    </location>
    <ligand>
        <name>sn-glycerol 3-phosphate</name>
        <dbReference type="ChEBI" id="CHEBI:57597"/>
    </ligand>
</feature>
<feature type="binding site" evidence="9">
    <location>
        <position position="269"/>
    </location>
    <ligand>
        <name>ADP</name>
        <dbReference type="ChEBI" id="CHEBI:456216"/>
    </ligand>
</feature>
<evidence type="ECO:0000256" key="2">
    <source>
        <dbReference type="ARBA" id="ARBA00009156"/>
    </source>
</evidence>
<sequence>MSTEPKYIVALDQGTTSSRAVILDHDANIVTVAQREFTQIYPESGWVEHDPLEIFATQTSTLVEAMGKVGIRSDEIAAIGITNQRETTIVWNRHTGKPIYNAIVWQCRRTAPICEQLKADGYEEYIRDNTGLVVDPYFSGTKIKWILDHVDGAHELAKNGDLMFGTVDTWLIWKMTQGRVHVTDYTNASRTMLFNINSLEWDEALLKALDIPLSMMPEVKSSSEVYGQANLGGKGGTRVPIAGIAGDQQAALFGQMCVEAGQAKNTYGTGCFLLMNTGKEKVTSHNGLLTTLACGSKGEVAYALEGAVFMGGASIQWLRDEMKLITDASDSEYFATKVDTSNGVYVVPAFTGLGAPHWDPYARGAIVGLTRGVNSNHIIRATLESVAYQSLDVLTAMEADSGIKLDFLKVDGGAVANNFLMQFQSDVLNTEVQRPKVTEVTALGSAYLAGLAVGFWGSIDELQDKAQIDRVFTPCADDGKRERRHRGWQRAVECSKGWEQP</sequence>
<feature type="binding site" evidence="9">
    <location>
        <position position="413"/>
    </location>
    <ligand>
        <name>ATP</name>
        <dbReference type="ChEBI" id="CHEBI:30616"/>
    </ligand>
</feature>
<feature type="binding site" evidence="9">
    <location>
        <position position="15"/>
    </location>
    <ligand>
        <name>sn-glycerol 3-phosphate</name>
        <dbReference type="ChEBI" id="CHEBI:57597"/>
    </ligand>
</feature>
<keyword evidence="6 9" id="KW-0319">Glycerol metabolism</keyword>
<organism evidence="13 14">
    <name type="scientific">Grimontia marina</name>
    <dbReference type="NCBI Taxonomy" id="646534"/>
    <lineage>
        <taxon>Bacteria</taxon>
        <taxon>Pseudomonadati</taxon>
        <taxon>Pseudomonadota</taxon>
        <taxon>Gammaproteobacteria</taxon>
        <taxon>Vibrionales</taxon>
        <taxon>Vibrionaceae</taxon>
        <taxon>Grimontia</taxon>
    </lineage>
</organism>
<dbReference type="FunFam" id="3.30.420.40:FF:000007">
    <property type="entry name" value="Glycerol kinase"/>
    <property type="match status" value="1"/>
</dbReference>
<evidence type="ECO:0000256" key="4">
    <source>
        <dbReference type="ARBA" id="ARBA00022741"/>
    </source>
</evidence>
<dbReference type="EMBL" id="FIZY01000009">
    <property type="protein sequence ID" value="CZF80256.1"/>
    <property type="molecule type" value="Genomic_DNA"/>
</dbReference>
<feature type="binding site" evidence="9">
    <location>
        <position position="15"/>
    </location>
    <ligand>
        <name>ADP</name>
        <dbReference type="ChEBI" id="CHEBI:456216"/>
    </ligand>
</feature>
<dbReference type="Pfam" id="PF00370">
    <property type="entry name" value="FGGY_N"/>
    <property type="match status" value="1"/>
</dbReference>
<dbReference type="GO" id="GO:0006072">
    <property type="term" value="P:glycerol-3-phosphate metabolic process"/>
    <property type="evidence" value="ECO:0007669"/>
    <property type="project" value="InterPro"/>
</dbReference>
<dbReference type="GO" id="GO:0004370">
    <property type="term" value="F:glycerol kinase activity"/>
    <property type="evidence" value="ECO:0007669"/>
    <property type="project" value="UniProtKB-UniRule"/>
</dbReference>
<gene>
    <name evidence="9 13" type="primary">glpK</name>
    <name evidence="13" type="ORF">GMA8713_01302</name>
</gene>
<proteinExistence type="inferred from homology"/>
<feature type="binding site" evidence="9">
    <location>
        <position position="316"/>
    </location>
    <ligand>
        <name>ATP</name>
        <dbReference type="ChEBI" id="CHEBI:30616"/>
    </ligand>
</feature>
<dbReference type="PROSITE" id="PS00445">
    <property type="entry name" value="FGGY_KINASES_2"/>
    <property type="match status" value="1"/>
</dbReference>
<dbReference type="InterPro" id="IPR000577">
    <property type="entry name" value="Carb_kinase_FGGY"/>
</dbReference>
<feature type="binding site" evidence="9">
    <location>
        <position position="413"/>
    </location>
    <ligand>
        <name>ADP</name>
        <dbReference type="ChEBI" id="CHEBI:456216"/>
    </ligand>
</feature>
<dbReference type="NCBIfam" id="TIGR01311">
    <property type="entry name" value="glycerol_kin"/>
    <property type="match status" value="1"/>
</dbReference>
<evidence type="ECO:0000256" key="8">
    <source>
        <dbReference type="ARBA" id="ARBA00052101"/>
    </source>
</evidence>
<keyword evidence="7 9" id="KW-0067">ATP-binding</keyword>
<dbReference type="FunFam" id="3.30.420.40:FF:000008">
    <property type="entry name" value="Glycerol kinase"/>
    <property type="match status" value="1"/>
</dbReference>
<evidence type="ECO:0000259" key="11">
    <source>
        <dbReference type="Pfam" id="PF00370"/>
    </source>
</evidence>
<feature type="binding site" evidence="9">
    <location>
        <position position="312"/>
    </location>
    <ligand>
        <name>ATP</name>
        <dbReference type="ChEBI" id="CHEBI:30616"/>
    </ligand>
</feature>
<evidence type="ECO:0000256" key="5">
    <source>
        <dbReference type="ARBA" id="ARBA00022777"/>
    </source>
</evidence>
<feature type="binding site" evidence="9">
    <location>
        <position position="269"/>
    </location>
    <ligand>
        <name>ATP</name>
        <dbReference type="ChEBI" id="CHEBI:30616"/>
    </ligand>
</feature>
<comment type="pathway">
    <text evidence="1 9">Polyol metabolism; glycerol degradation via glycerol kinase pathway; sn-glycerol 3-phosphate from glycerol: step 1/1.</text>
</comment>
<feature type="binding site" evidence="9">
    <location>
        <position position="85"/>
    </location>
    <ligand>
        <name>sn-glycerol 3-phosphate</name>
        <dbReference type="ChEBI" id="CHEBI:57597"/>
    </ligand>
</feature>
<dbReference type="Pfam" id="PF02782">
    <property type="entry name" value="FGGY_C"/>
    <property type="match status" value="1"/>
</dbReference>
<dbReference type="GO" id="GO:0005524">
    <property type="term" value="F:ATP binding"/>
    <property type="evidence" value="ECO:0007669"/>
    <property type="project" value="UniProtKB-UniRule"/>
</dbReference>
<feature type="binding site" evidence="9">
    <location>
        <position position="19"/>
    </location>
    <ligand>
        <name>ADP</name>
        <dbReference type="ChEBI" id="CHEBI:456216"/>
    </ligand>
</feature>
<protein>
    <recommendedName>
        <fullName evidence="9">Glycerol kinase</fullName>
        <ecNumber evidence="9">2.7.1.30</ecNumber>
    </recommendedName>
    <alternativeName>
        <fullName evidence="9">ATP:glycerol 3-phosphotransferase</fullName>
    </alternativeName>
    <alternativeName>
        <fullName evidence="9">Glycerokinase</fullName>
        <shortName evidence="9">GK</shortName>
    </alternativeName>
</protein>
<comment type="similarity">
    <text evidence="2 9 10">Belongs to the FGGY kinase family.</text>
</comment>
<dbReference type="InterPro" id="IPR043129">
    <property type="entry name" value="ATPase_NBD"/>
</dbReference>
<dbReference type="PIRSF" id="PIRSF000538">
    <property type="entry name" value="GlpK"/>
    <property type="match status" value="1"/>
</dbReference>
<feature type="domain" description="Carbohydrate kinase FGGY N-terminal" evidence="11">
    <location>
        <begin position="7"/>
        <end position="254"/>
    </location>
</feature>
<evidence type="ECO:0000256" key="7">
    <source>
        <dbReference type="ARBA" id="ARBA00022840"/>
    </source>
</evidence>
<feature type="binding site" evidence="9">
    <location>
        <position position="17"/>
    </location>
    <ligand>
        <name>ATP</name>
        <dbReference type="ChEBI" id="CHEBI:30616"/>
    </ligand>
</feature>
<feature type="binding site" evidence="9">
    <location>
        <position position="15"/>
    </location>
    <ligand>
        <name>ATP</name>
        <dbReference type="ChEBI" id="CHEBI:30616"/>
    </ligand>
</feature>
<feature type="binding site" evidence="9">
    <location>
        <position position="312"/>
    </location>
    <ligand>
        <name>ADP</name>
        <dbReference type="ChEBI" id="CHEBI:456216"/>
    </ligand>
</feature>
<evidence type="ECO:0000256" key="1">
    <source>
        <dbReference type="ARBA" id="ARBA00005190"/>
    </source>
</evidence>
<comment type="activity regulation">
    <text evidence="9">Inhibited by fructose 1,6-bisphosphate (FBP).</text>
</comment>
<dbReference type="GO" id="GO:0005829">
    <property type="term" value="C:cytosol"/>
    <property type="evidence" value="ECO:0007669"/>
    <property type="project" value="TreeGrafter"/>
</dbReference>
<dbReference type="SUPFAM" id="SSF53067">
    <property type="entry name" value="Actin-like ATPase domain"/>
    <property type="match status" value="2"/>
</dbReference>
<comment type="catalytic activity">
    <reaction evidence="8 9">
        <text>glycerol + ATP = sn-glycerol 3-phosphate + ADP + H(+)</text>
        <dbReference type="Rhea" id="RHEA:21644"/>
        <dbReference type="ChEBI" id="CHEBI:15378"/>
        <dbReference type="ChEBI" id="CHEBI:17754"/>
        <dbReference type="ChEBI" id="CHEBI:30616"/>
        <dbReference type="ChEBI" id="CHEBI:57597"/>
        <dbReference type="ChEBI" id="CHEBI:456216"/>
        <dbReference type="EC" id="2.7.1.30"/>
    </reaction>
</comment>